<feature type="transmembrane region" description="Helical" evidence="1">
    <location>
        <begin position="153"/>
        <end position="170"/>
    </location>
</feature>
<keyword evidence="3" id="KW-1185">Reference proteome</keyword>
<evidence type="ECO:0000256" key="1">
    <source>
        <dbReference type="SAM" id="Phobius"/>
    </source>
</evidence>
<sequence>MWKEHSRKDALDAIAFDEKEPVLRALHLGVLQAIVYADVFDFPLTLPEIHRYTVGVAATPDEVASVLGPSSPLAALLYREDAFFMLADRRHLARRRRERARASRALWQRALMYARLLAAVPFVRMVALTGALAMENATENDDIDYLIVTEPGYLWLCRAMVIAVVRLAALRGDRICPNYFLSTAALTLDDHSLFTAHELAHMVPLAGLDVYEQMRRLNTWTNQFLPNADGPPQHIPPFTAWRFTRWGEALLRSPLGQRVEQWERERKVRLFTAQGRGIPEVHFSEHQCKGHFSQHGQRAMQTFAQRWADVVAAFNLPSLHLE</sequence>
<dbReference type="STRING" id="872965.SE16_13050"/>
<dbReference type="AlphaFoldDB" id="A0A0N0RFH4"/>
<name>A0A0N0RFH4_9CHLR</name>
<proteinExistence type="predicted"/>
<evidence type="ECO:0000313" key="3">
    <source>
        <dbReference type="Proteomes" id="UP000037784"/>
    </source>
</evidence>
<reference evidence="3" key="2">
    <citation type="submission" date="2015-08" db="EMBL/GenBank/DDBJ databases">
        <title>Draft Genome Sequence of a Heterotrophic Facultative Anaerobic Bacterium Ardenticatena maritima Strain 110S.</title>
        <authorList>
            <person name="Kawaichi S."/>
            <person name="Yoshida T."/>
            <person name="Sako Y."/>
            <person name="Nakamura R."/>
        </authorList>
    </citation>
    <scope>NUCLEOTIDE SEQUENCE [LARGE SCALE GENOMIC DNA]</scope>
    <source>
        <strain evidence="3">110S</strain>
    </source>
</reference>
<dbReference type="EMBL" id="BBZA01000084">
    <property type="protein sequence ID" value="GAP62808.1"/>
    <property type="molecule type" value="Genomic_DNA"/>
</dbReference>
<keyword evidence="1" id="KW-1133">Transmembrane helix</keyword>
<evidence type="ECO:0008006" key="4">
    <source>
        <dbReference type="Google" id="ProtNLM"/>
    </source>
</evidence>
<dbReference type="Proteomes" id="UP000037784">
    <property type="component" value="Unassembled WGS sequence"/>
</dbReference>
<feature type="transmembrane region" description="Helical" evidence="1">
    <location>
        <begin position="113"/>
        <end position="133"/>
    </location>
</feature>
<organism evidence="2 3">
    <name type="scientific">Ardenticatena maritima</name>
    <dbReference type="NCBI Taxonomy" id="872965"/>
    <lineage>
        <taxon>Bacteria</taxon>
        <taxon>Bacillati</taxon>
        <taxon>Chloroflexota</taxon>
        <taxon>Ardenticatenia</taxon>
        <taxon>Ardenticatenales</taxon>
        <taxon>Ardenticatenaceae</taxon>
        <taxon>Ardenticatena</taxon>
    </lineage>
</organism>
<evidence type="ECO:0000313" key="2">
    <source>
        <dbReference type="EMBL" id="GAP62808.1"/>
    </source>
</evidence>
<reference evidence="2 3" key="1">
    <citation type="journal article" date="2015" name="Genome Announc.">
        <title>Draft Genome Sequence of a Heterotrophic Facultative Anaerobic Thermophilic Bacterium, Ardenticatena maritima Strain 110ST.</title>
        <authorList>
            <person name="Kawaichi S."/>
            <person name="Yoshida T."/>
            <person name="Sako Y."/>
            <person name="Nakamura R."/>
        </authorList>
    </citation>
    <scope>NUCLEOTIDE SEQUENCE [LARGE SCALE GENOMIC DNA]</scope>
    <source>
        <strain evidence="2 3">110S</strain>
    </source>
</reference>
<protein>
    <recommendedName>
        <fullName evidence="4">Polymerase nucleotidyl transferase domain-containing protein</fullName>
    </recommendedName>
</protein>
<accession>A0A0N0RFH4</accession>
<gene>
    <name evidence="2" type="ORF">ARMA_1231</name>
</gene>
<keyword evidence="1" id="KW-0812">Transmembrane</keyword>
<dbReference type="InParanoid" id="A0A0N0RFH4"/>
<keyword evidence="1" id="KW-0472">Membrane</keyword>
<comment type="caution">
    <text evidence="2">The sequence shown here is derived from an EMBL/GenBank/DDBJ whole genome shotgun (WGS) entry which is preliminary data.</text>
</comment>